<dbReference type="PANTHER" id="PTHR21600:SF92">
    <property type="entry name" value="RIBOSOMAL LARGE SUBUNIT PSEUDOURIDINE SYNTHASE C"/>
    <property type="match status" value="1"/>
</dbReference>
<dbReference type="Proteomes" id="UP000010310">
    <property type="component" value="Unassembled WGS sequence"/>
</dbReference>
<evidence type="ECO:0000256" key="3">
    <source>
        <dbReference type="ARBA" id="ARBA00010876"/>
    </source>
</evidence>
<dbReference type="CDD" id="cd00165">
    <property type="entry name" value="S4"/>
    <property type="match status" value="1"/>
</dbReference>
<evidence type="ECO:0000313" key="14">
    <source>
        <dbReference type="Proteomes" id="UP000010310"/>
    </source>
</evidence>
<dbReference type="EMBL" id="AMWX01000001">
    <property type="protein sequence ID" value="EKO37152.1"/>
    <property type="molecule type" value="Genomic_DNA"/>
</dbReference>
<evidence type="ECO:0000256" key="2">
    <source>
        <dbReference type="ARBA" id="ARBA00002876"/>
    </source>
</evidence>
<feature type="domain" description="RNA-binding S4" evidence="12">
    <location>
        <begin position="15"/>
        <end position="73"/>
    </location>
</feature>
<dbReference type="Pfam" id="PF01479">
    <property type="entry name" value="S4"/>
    <property type="match status" value="1"/>
</dbReference>
<dbReference type="PROSITE" id="PS50889">
    <property type="entry name" value="S4"/>
    <property type="match status" value="1"/>
</dbReference>
<evidence type="ECO:0000256" key="5">
    <source>
        <dbReference type="ARBA" id="ARBA00017128"/>
    </source>
</evidence>
<accession>K6FEY0</accession>
<dbReference type="Gene3D" id="3.10.290.10">
    <property type="entry name" value="RNA-binding S4 domain"/>
    <property type="match status" value="1"/>
</dbReference>
<evidence type="ECO:0000256" key="8">
    <source>
        <dbReference type="ARBA" id="ARBA00030705"/>
    </source>
</evidence>
<evidence type="ECO:0000259" key="12">
    <source>
        <dbReference type="SMART" id="SM00363"/>
    </source>
</evidence>
<dbReference type="InterPro" id="IPR036986">
    <property type="entry name" value="S4_RNA-bd_sf"/>
</dbReference>
<dbReference type="GO" id="GO:0160141">
    <property type="term" value="F:23S rRNA pseudouridine(955/2504/2580) synthase activity"/>
    <property type="evidence" value="ECO:0007669"/>
    <property type="project" value="UniProtKB-EC"/>
</dbReference>
<evidence type="ECO:0000256" key="9">
    <source>
        <dbReference type="ARBA" id="ARBA00031975"/>
    </source>
</evidence>
<dbReference type="SUPFAM" id="SSF55120">
    <property type="entry name" value="Pseudouridine synthase"/>
    <property type="match status" value="1"/>
</dbReference>
<evidence type="ECO:0000256" key="6">
    <source>
        <dbReference type="ARBA" id="ARBA00022552"/>
    </source>
</evidence>
<keyword evidence="11" id="KW-0694">RNA-binding</keyword>
<dbReference type="InterPro" id="IPR006224">
    <property type="entry name" value="PsdUridine_synth_RluA-like_CS"/>
</dbReference>
<dbReference type="AlphaFoldDB" id="K6FEY0"/>
<dbReference type="GO" id="GO:0000455">
    <property type="term" value="P:enzyme-directed rRNA pseudouridine synthesis"/>
    <property type="evidence" value="ECO:0007669"/>
    <property type="project" value="TreeGrafter"/>
</dbReference>
<dbReference type="STRING" id="1208365.B273_0182"/>
<comment type="caution">
    <text evidence="13">The sequence shown here is derived from an EMBL/GenBank/DDBJ whole genome shotgun (WGS) entry which is preliminary data.</text>
</comment>
<comment type="function">
    <text evidence="2">Responsible for synthesis of pseudouridine from uracil at positions 955, 2504 and 2580 in 23S ribosomal RNA.</text>
</comment>
<gene>
    <name evidence="13" type="ORF">B273_0182</name>
</gene>
<reference evidence="13 14" key="1">
    <citation type="submission" date="2012-09" db="EMBL/GenBank/DDBJ databases">
        <authorList>
            <person name="Dupont C.L."/>
            <person name="Rusch D.B."/>
            <person name="Lombardo M.-J."/>
            <person name="Novotny M."/>
            <person name="Yee-Greenbaum J."/>
            <person name="Laskin R."/>
        </authorList>
    </citation>
    <scope>NUCLEOTIDE SEQUENCE [LARGE SCALE GENOMIC DNA]</scope>
    <source>
        <strain evidence="13">SAR86E</strain>
    </source>
</reference>
<dbReference type="InterPro" id="IPR002942">
    <property type="entry name" value="S4_RNA-bd"/>
</dbReference>
<dbReference type="InterPro" id="IPR020103">
    <property type="entry name" value="PsdUridine_synth_cat_dom_sf"/>
</dbReference>
<dbReference type="CDD" id="cd02869">
    <property type="entry name" value="PseudoU_synth_RluA_like"/>
    <property type="match status" value="1"/>
</dbReference>
<evidence type="ECO:0000256" key="1">
    <source>
        <dbReference type="ARBA" id="ARBA00000381"/>
    </source>
</evidence>
<keyword evidence="6" id="KW-0698">rRNA processing</keyword>
<evidence type="ECO:0000313" key="13">
    <source>
        <dbReference type="EMBL" id="EKO37152.1"/>
    </source>
</evidence>
<dbReference type="PROSITE" id="PS01129">
    <property type="entry name" value="PSI_RLU"/>
    <property type="match status" value="1"/>
</dbReference>
<dbReference type="SUPFAM" id="SSF55174">
    <property type="entry name" value="Alpha-L RNA-binding motif"/>
    <property type="match status" value="1"/>
</dbReference>
<keyword evidence="14" id="KW-1185">Reference proteome</keyword>
<proteinExistence type="inferred from homology"/>
<name>K6FEY0_9GAMM</name>
<comment type="similarity">
    <text evidence="3">Belongs to the pseudouridine synthase RluA family.</text>
</comment>
<protein>
    <recommendedName>
        <fullName evidence="5">Ribosomal large subunit pseudouridine synthase C</fullName>
        <ecNumber evidence="4">5.4.99.24</ecNumber>
    </recommendedName>
    <alternativeName>
        <fullName evidence="8">23S rRNA pseudouridine(955/2504/2580) synthase</fullName>
    </alternativeName>
    <alternativeName>
        <fullName evidence="9">rRNA pseudouridylate synthase C</fullName>
    </alternativeName>
    <alternativeName>
        <fullName evidence="10">rRNA-uridine isomerase C</fullName>
    </alternativeName>
</protein>
<dbReference type="InterPro" id="IPR006145">
    <property type="entry name" value="PsdUridine_synth_RsuA/RluA"/>
</dbReference>
<sequence>MSGKNLKIDKDNAGRRIDNYLFNIYRSLPKSKIYSMIRKGEVRVNSGRIKPTYKLSLDDEIRIPPYLINFKENMDDIKIPSSRLIEFESSIIDQNDDFILVNKEPGLSVHSGTNNQFGLVDIARAKFPSLEIDLCHRIDKSTSGCVLLSKNKLFLRHFHKQLINNNVTKKYEAILIGVMKKNIKVESKLDSSTKEHFHKVQESIAGKKAISAFKILKKYKLFTYVEIIISTGRMHQIRVQSSNLNHPIVNDKKYGLFDTNKKIVKQVGISRLALHAASISFIDLDGIEVCYEAMKNNEFDILLSKLDNITIKS</sequence>
<evidence type="ECO:0000256" key="10">
    <source>
        <dbReference type="ARBA" id="ARBA00033053"/>
    </source>
</evidence>
<dbReference type="InterPro" id="IPR050188">
    <property type="entry name" value="RluA_PseudoU_synthase"/>
</dbReference>
<dbReference type="PANTHER" id="PTHR21600">
    <property type="entry name" value="MITOCHONDRIAL RNA PSEUDOURIDINE SYNTHASE"/>
    <property type="match status" value="1"/>
</dbReference>
<organism evidence="13 14">
    <name type="scientific">SAR86 cluster bacterium SAR86E</name>
    <dbReference type="NCBI Taxonomy" id="1208365"/>
    <lineage>
        <taxon>Bacteria</taxon>
        <taxon>Pseudomonadati</taxon>
        <taxon>Pseudomonadota</taxon>
        <taxon>Gammaproteobacteria</taxon>
        <taxon>SAR86 cluster</taxon>
    </lineage>
</organism>
<evidence type="ECO:0000256" key="4">
    <source>
        <dbReference type="ARBA" id="ARBA00012785"/>
    </source>
</evidence>
<dbReference type="Pfam" id="PF00849">
    <property type="entry name" value="PseudoU_synth_2"/>
    <property type="match status" value="1"/>
</dbReference>
<dbReference type="EC" id="5.4.99.24" evidence="4"/>
<dbReference type="Gene3D" id="3.30.2350.10">
    <property type="entry name" value="Pseudouridine synthase"/>
    <property type="match status" value="1"/>
</dbReference>
<evidence type="ECO:0000256" key="7">
    <source>
        <dbReference type="ARBA" id="ARBA00023235"/>
    </source>
</evidence>
<comment type="catalytic activity">
    <reaction evidence="1">
        <text>uridine(955/2504/2580) in 23S rRNA = pseudouridine(955/2504/2580) in 23S rRNA</text>
        <dbReference type="Rhea" id="RHEA:42528"/>
        <dbReference type="Rhea" id="RHEA-COMP:10099"/>
        <dbReference type="Rhea" id="RHEA-COMP:10100"/>
        <dbReference type="ChEBI" id="CHEBI:65314"/>
        <dbReference type="ChEBI" id="CHEBI:65315"/>
        <dbReference type="EC" id="5.4.99.24"/>
    </reaction>
</comment>
<evidence type="ECO:0000256" key="11">
    <source>
        <dbReference type="PROSITE-ProRule" id="PRU00182"/>
    </source>
</evidence>
<dbReference type="SMART" id="SM00363">
    <property type="entry name" value="S4"/>
    <property type="match status" value="1"/>
</dbReference>
<dbReference type="GO" id="GO:0003723">
    <property type="term" value="F:RNA binding"/>
    <property type="evidence" value="ECO:0007669"/>
    <property type="project" value="UniProtKB-KW"/>
</dbReference>
<keyword evidence="7 13" id="KW-0413">Isomerase</keyword>
<dbReference type="PATRIC" id="fig|1208365.4.peg.186"/>